<dbReference type="Pfam" id="PF20454">
    <property type="entry name" value="GpA_nuclease"/>
    <property type="match status" value="1"/>
</dbReference>
<evidence type="ECO:0000259" key="2">
    <source>
        <dbReference type="Pfam" id="PF20454"/>
    </source>
</evidence>
<gene>
    <name evidence="3" type="ORF">OCOJLMKI_4699</name>
</gene>
<dbReference type="InterPro" id="IPR046453">
    <property type="entry name" value="GpA_ATPase"/>
</dbReference>
<organism evidence="3 4">
    <name type="scientific">Methylobacterium iners</name>
    <dbReference type="NCBI Taxonomy" id="418707"/>
    <lineage>
        <taxon>Bacteria</taxon>
        <taxon>Pseudomonadati</taxon>
        <taxon>Pseudomonadota</taxon>
        <taxon>Alphaproteobacteria</taxon>
        <taxon>Hyphomicrobiales</taxon>
        <taxon>Methylobacteriaceae</taxon>
        <taxon>Methylobacterium</taxon>
    </lineage>
</organism>
<comment type="caution">
    <text evidence="3">The sequence shown here is derived from an EMBL/GenBank/DDBJ whole genome shotgun (WGS) entry which is preliminary data.</text>
</comment>
<evidence type="ECO:0000313" key="4">
    <source>
        <dbReference type="Proteomes" id="UP001055125"/>
    </source>
</evidence>
<dbReference type="Proteomes" id="UP001055125">
    <property type="component" value="Unassembled WGS sequence"/>
</dbReference>
<accession>A0ABQ4S4Q5</accession>
<dbReference type="Pfam" id="PF05876">
    <property type="entry name" value="GpA_ATPase"/>
    <property type="match status" value="1"/>
</dbReference>
<protein>
    <recommendedName>
        <fullName evidence="5">Terminase</fullName>
    </recommendedName>
</protein>
<dbReference type="EMBL" id="BPQP01000089">
    <property type="protein sequence ID" value="GJD97468.1"/>
    <property type="molecule type" value="Genomic_DNA"/>
</dbReference>
<reference evidence="3" key="1">
    <citation type="journal article" date="2021" name="Front. Microbiol.">
        <title>Comprehensive Comparative Genomics and Phenotyping of Methylobacterium Species.</title>
        <authorList>
            <person name="Alessa O."/>
            <person name="Ogura Y."/>
            <person name="Fujitani Y."/>
            <person name="Takami H."/>
            <person name="Hayashi T."/>
            <person name="Sahin N."/>
            <person name="Tani A."/>
        </authorList>
    </citation>
    <scope>NUCLEOTIDE SEQUENCE</scope>
    <source>
        <strain evidence="3">DSM 19015</strain>
    </source>
</reference>
<feature type="domain" description="Terminase large subunit GpA endonuclease" evidence="2">
    <location>
        <begin position="351"/>
        <end position="653"/>
    </location>
</feature>
<reference evidence="3" key="2">
    <citation type="submission" date="2021-08" db="EMBL/GenBank/DDBJ databases">
        <authorList>
            <person name="Tani A."/>
            <person name="Ola A."/>
            <person name="Ogura Y."/>
            <person name="Katsura K."/>
            <person name="Hayashi T."/>
        </authorList>
    </citation>
    <scope>NUCLEOTIDE SEQUENCE</scope>
    <source>
        <strain evidence="3">DSM 19015</strain>
    </source>
</reference>
<sequence length="740" mass="80717">MKQVSDHGPDLVLPTCVSEEPGIDAVYLDISAKGTALFNRGSAASADALVPNPHVDIVDWLRDNVRLPYAISERAGPLVLNPIQAAVARRWQRPGVRQMDFVKPPRFGSSLLNGGGVIFFSGHVGADTLFYERTEGDAQDFHDKKLYPMLTESPELAHLLRADTRSGVQDAWMDRILTTGASIQLRGVMTNGSMRAVKGMFIAVDEASSPEYQAGTAGKKGEGSKLALIKRRAQEFNDPIVYVGGTPTVVGFCLTSEEYAKSDQGLFMMPSPCCPGEVQEFWDDIQRVDSRDVRLGKGLRYTCDDATGRPNDVWYECAHCGGAIEETDKVSMMDAGDIVPQVTTGEEGHLGLWAWAAYSTDPQCTWMHIVRDNEAQIKDPDQRQPFMNLVRARPWQPEGPGTVDAHTLADRCEAYPDGHMPAGVLTVTAGVDTQEGGRNGKPRHEIVFVGYGEGEESWILDRVVIDGVPGVDRDGKPVMEDLEPFSPDAARAVWAALDRDWVTADGEVLRPEAVVVDVGYDMNRALAFCHHRESRKRKVIAGKGRREAHGSRMPIITKRASVSKSGYEFQPIGTQSAKDTVYRRLGYKVGGAESIHAPEHLRRDALWDHLAAESLHTDDKGRTWWDVTKPGTSNEALDCLVYAYAALCLRKAKSRRVREASAIKLEARPVPAGNPALAPVALNGSRPGVDPLPNEGRPLAGVRRISGAGGRAAVPAPVADQALGNAPRRFGVKHGFGRGW</sequence>
<evidence type="ECO:0000313" key="3">
    <source>
        <dbReference type="EMBL" id="GJD97468.1"/>
    </source>
</evidence>
<keyword evidence="4" id="KW-1185">Reference proteome</keyword>
<evidence type="ECO:0000259" key="1">
    <source>
        <dbReference type="Pfam" id="PF05876"/>
    </source>
</evidence>
<evidence type="ECO:0008006" key="5">
    <source>
        <dbReference type="Google" id="ProtNLM"/>
    </source>
</evidence>
<name>A0ABQ4S4Q5_9HYPH</name>
<feature type="domain" description="Phage terminase large subunit GpA ATPase" evidence="1">
    <location>
        <begin position="80"/>
        <end position="336"/>
    </location>
</feature>
<dbReference type="RefSeq" id="WP_238246527.1">
    <property type="nucleotide sequence ID" value="NZ_BPQP01000089.1"/>
</dbReference>
<dbReference type="InterPro" id="IPR046454">
    <property type="entry name" value="GpA_endonuclease"/>
</dbReference>
<proteinExistence type="predicted"/>